<dbReference type="EMBL" id="CP002085">
    <property type="protein sequence ID" value="ADK83498.1"/>
    <property type="molecule type" value="Genomic_DNA"/>
</dbReference>
<dbReference type="KEGG" id="dbr:Deba_0119"/>
<organism evidence="1 2">
    <name type="scientific">Desulfarculus baarsii (strain ATCC 33931 / DSM 2075 / LMG 7858 / VKM B-1802 / 2st14)</name>
    <dbReference type="NCBI Taxonomy" id="644282"/>
    <lineage>
        <taxon>Bacteria</taxon>
        <taxon>Pseudomonadati</taxon>
        <taxon>Thermodesulfobacteriota</taxon>
        <taxon>Desulfarculia</taxon>
        <taxon>Desulfarculales</taxon>
        <taxon>Desulfarculaceae</taxon>
        <taxon>Desulfarculus</taxon>
    </lineage>
</organism>
<dbReference type="AlphaFoldDB" id="E1QDH9"/>
<proteinExistence type="predicted"/>
<name>E1QDH9_DESB2</name>
<sequence length="327" mass="36556">MAYSLITRKRLGFLACIVMLPLILGLAGCKGLEMANAGQNESPRLARTLESYEQAGKYWGKKLWAQGTKPTSPLDMSFVHALIDPNNLDYFKVHSDLKEAFKKGFRLGYEDRIADLVLGPHIRKAAAEIGEYTSRNFVDVITAFEEGWACTLKNAVDIFIVLISEGSLADREDFINAFTVIYRQKYDATQEILRSGSWMTQTSEGGTVLYLDYSKGRALGALDIPSPQSLKTEIYHQTFKVMGDEWGRRYKTNLIKRDELIDLLRRTKPALKDVPGNNLGIIYAAFVESFGPDGKEVFIDLIGEAGYDHKPKALKLDKGKAGRGRGK</sequence>
<accession>E1QDH9</accession>
<protein>
    <submittedName>
        <fullName evidence="1">Uncharacterized protein</fullName>
    </submittedName>
</protein>
<keyword evidence="2" id="KW-1185">Reference proteome</keyword>
<dbReference type="Proteomes" id="UP000009047">
    <property type="component" value="Chromosome"/>
</dbReference>
<dbReference type="HOGENOM" id="CLU_849225_0_0_7"/>
<dbReference type="STRING" id="644282.Deba_0119"/>
<evidence type="ECO:0000313" key="2">
    <source>
        <dbReference type="Proteomes" id="UP000009047"/>
    </source>
</evidence>
<dbReference type="RefSeq" id="WP_013256954.1">
    <property type="nucleotide sequence ID" value="NC_014365.1"/>
</dbReference>
<gene>
    <name evidence="1" type="ordered locus">Deba_0119</name>
</gene>
<reference evidence="1 2" key="1">
    <citation type="journal article" date="2010" name="Stand. Genomic Sci.">
        <title>Complete genome sequence of Desulfarculus baarsii type strain (2st14).</title>
        <authorList>
            <person name="Sun H."/>
            <person name="Spring S."/>
            <person name="Lapidus A."/>
            <person name="Davenport K."/>
            <person name="Del Rio T.G."/>
            <person name="Tice H."/>
            <person name="Nolan M."/>
            <person name="Copeland A."/>
            <person name="Cheng J.F."/>
            <person name="Lucas S."/>
            <person name="Tapia R."/>
            <person name="Goodwin L."/>
            <person name="Pitluck S."/>
            <person name="Ivanova N."/>
            <person name="Pagani I."/>
            <person name="Mavromatis K."/>
            <person name="Ovchinnikova G."/>
            <person name="Pati A."/>
            <person name="Chen A."/>
            <person name="Palaniappan K."/>
            <person name="Hauser L."/>
            <person name="Chang Y.J."/>
            <person name="Jeffries C.D."/>
            <person name="Detter J.C."/>
            <person name="Han C."/>
            <person name="Rohde M."/>
            <person name="Brambilla E."/>
            <person name="Goker M."/>
            <person name="Woyke T."/>
            <person name="Bristow J."/>
            <person name="Eisen J.A."/>
            <person name="Markowitz V."/>
            <person name="Hugenholtz P."/>
            <person name="Kyrpides N.C."/>
            <person name="Klenk H.P."/>
            <person name="Land M."/>
        </authorList>
    </citation>
    <scope>NUCLEOTIDE SEQUENCE [LARGE SCALE GENOMIC DNA]</scope>
    <source>
        <strain evidence="2">ATCC 33931 / DSM 2075 / LMG 7858 / VKM B-1802 / 2st14</strain>
    </source>
</reference>
<evidence type="ECO:0000313" key="1">
    <source>
        <dbReference type="EMBL" id="ADK83498.1"/>
    </source>
</evidence>